<feature type="compositionally biased region" description="Low complexity" evidence="1">
    <location>
        <begin position="144"/>
        <end position="164"/>
    </location>
</feature>
<reference evidence="2" key="1">
    <citation type="submission" date="2021-02" db="EMBL/GenBank/DDBJ databases">
        <authorList>
            <person name="Nowell W R."/>
        </authorList>
    </citation>
    <scope>NUCLEOTIDE SEQUENCE</scope>
</reference>
<dbReference type="EMBL" id="CAJOBI010073217">
    <property type="protein sequence ID" value="CAF4467561.1"/>
    <property type="molecule type" value="Genomic_DNA"/>
</dbReference>
<gene>
    <name evidence="2" type="ORF">GIL414_LOCUS22096</name>
    <name evidence="3" type="ORF">SMN809_LOCUS33434</name>
</gene>
<sequence>GSPQSQDTSSLSSTNVNSLYLDTLLSILDRLIINGFHGPLNCHLKFLNYLLKQNFSQATSFIRLKLCRNIIDLVWSFCYSYSPLSFTQTDIHPLICFLNYDRIHQRQTASSSSSSSSSSNSLIPPSSVNKWQYMNTVNKLSMQNNPSSSSSSAAATINDSTANSKSTSTRRQCNLHDTCIRQMILLVTKLMENKNESVDQQRKRFKIEENDVKTIEIDGEHSDDILESIYIEKLLSILSMCHSSLDSSPSISLNSSTKFLAASITSTNQYSSFIHTTIHLNLNDLISVGDSIYYCLSSFISQPSYLLPILCHYLTTHPLLSSPLLLFIIYSIHNSKILSEALKQYKLIDLLVNNLITYSNYLSNQTQIPSIQRIYDQRQSSNNTMDIGSINLSPQCQITCSNPSASSPEILLQSNNNLQTALPSSSRRLRSPPWSYTYQPNEQRCTLTVQFPYSIILKSIQIIPFTQLSMNHYTIIDQLNTNLTQYPSSITCEISSDGYYFIPCAHLLNTQGQQIINLSLTKQIDVVRQLRIHFYKPMDHDTIGLQQISIYGYYAYDQQMIIEQTSHPYQTLISTVYGKQVINTSKSSNSPIVTT</sequence>
<comment type="caution">
    <text evidence="2">The sequence shown here is derived from an EMBL/GenBank/DDBJ whole genome shotgun (WGS) entry which is preliminary data.</text>
</comment>
<evidence type="ECO:0000313" key="2">
    <source>
        <dbReference type="EMBL" id="CAF4214023.1"/>
    </source>
</evidence>
<evidence type="ECO:0000313" key="3">
    <source>
        <dbReference type="EMBL" id="CAF4467561.1"/>
    </source>
</evidence>
<evidence type="ECO:0000256" key="1">
    <source>
        <dbReference type="SAM" id="MobiDB-lite"/>
    </source>
</evidence>
<feature type="region of interest" description="Disordered" evidence="1">
    <location>
        <begin position="142"/>
        <end position="169"/>
    </location>
</feature>
<feature type="non-terminal residue" evidence="2">
    <location>
        <position position="595"/>
    </location>
</feature>
<dbReference type="Proteomes" id="UP000681720">
    <property type="component" value="Unassembled WGS sequence"/>
</dbReference>
<proteinExistence type="predicted"/>
<organism evidence="2 4">
    <name type="scientific">Rotaria magnacalcarata</name>
    <dbReference type="NCBI Taxonomy" id="392030"/>
    <lineage>
        <taxon>Eukaryota</taxon>
        <taxon>Metazoa</taxon>
        <taxon>Spiralia</taxon>
        <taxon>Gnathifera</taxon>
        <taxon>Rotifera</taxon>
        <taxon>Eurotatoria</taxon>
        <taxon>Bdelloidea</taxon>
        <taxon>Philodinida</taxon>
        <taxon>Philodinidae</taxon>
        <taxon>Rotaria</taxon>
    </lineage>
</organism>
<dbReference type="Proteomes" id="UP000676336">
    <property type="component" value="Unassembled WGS sequence"/>
</dbReference>
<name>A0A8S2SPY5_9BILA</name>
<dbReference type="AlphaFoldDB" id="A0A8S2SPY5"/>
<protein>
    <submittedName>
        <fullName evidence="2">Uncharacterized protein</fullName>
    </submittedName>
</protein>
<evidence type="ECO:0000313" key="4">
    <source>
        <dbReference type="Proteomes" id="UP000681720"/>
    </source>
</evidence>
<accession>A0A8S2SPY5</accession>
<feature type="non-terminal residue" evidence="2">
    <location>
        <position position="1"/>
    </location>
</feature>
<dbReference type="EMBL" id="CAJOBJ010020901">
    <property type="protein sequence ID" value="CAF4214023.1"/>
    <property type="molecule type" value="Genomic_DNA"/>
</dbReference>